<dbReference type="Proteomes" id="UP000568751">
    <property type="component" value="Unassembled WGS sequence"/>
</dbReference>
<evidence type="ECO:0000256" key="3">
    <source>
        <dbReference type="ARBA" id="ARBA00012327"/>
    </source>
</evidence>
<dbReference type="HAMAP" id="MF_00835">
    <property type="entry name" value="BioC"/>
    <property type="match status" value="1"/>
</dbReference>
<comment type="caution">
    <text evidence="10">The sequence shown here is derived from an EMBL/GenBank/DDBJ whole genome shotgun (WGS) entry which is preliminary data.</text>
</comment>
<evidence type="ECO:0000256" key="4">
    <source>
        <dbReference type="ARBA" id="ARBA00022603"/>
    </source>
</evidence>
<dbReference type="EMBL" id="JACCHT010000001">
    <property type="protein sequence ID" value="NYT27101.1"/>
    <property type="molecule type" value="Genomic_DNA"/>
</dbReference>
<comment type="similarity">
    <text evidence="8">Belongs to the methyltransferase superfamily.</text>
</comment>
<dbReference type="PANTHER" id="PTHR13090:SF1">
    <property type="entry name" value="ARGININE-HYDROXYLASE NDUFAF5, MITOCHONDRIAL"/>
    <property type="match status" value="1"/>
</dbReference>
<dbReference type="GO" id="GO:0009102">
    <property type="term" value="P:biotin biosynthetic process"/>
    <property type="evidence" value="ECO:0007669"/>
    <property type="project" value="UniProtKB-UniRule"/>
</dbReference>
<evidence type="ECO:0000256" key="8">
    <source>
        <dbReference type="HAMAP-Rule" id="MF_00835"/>
    </source>
</evidence>
<dbReference type="CDD" id="cd02440">
    <property type="entry name" value="AdoMet_MTases"/>
    <property type="match status" value="1"/>
</dbReference>
<evidence type="ECO:0000256" key="5">
    <source>
        <dbReference type="ARBA" id="ARBA00022679"/>
    </source>
</evidence>
<accession>A0A853F2E5</accession>
<dbReference type="InterPro" id="IPR029063">
    <property type="entry name" value="SAM-dependent_MTases_sf"/>
</dbReference>
<protein>
    <recommendedName>
        <fullName evidence="3 8">Malonyl-[acyl-carrier protein] O-methyltransferase</fullName>
        <shortName evidence="8">Malonyl-ACP O-methyltransferase</shortName>
        <ecNumber evidence="3 8">2.1.1.197</ecNumber>
    </recommendedName>
    <alternativeName>
        <fullName evidence="8">Biotin synthesis protein BioC</fullName>
    </alternativeName>
</protein>
<comment type="pathway">
    <text evidence="2 8">Cofactor biosynthesis; biotin biosynthesis.</text>
</comment>
<dbReference type="Pfam" id="PF08241">
    <property type="entry name" value="Methyltransf_11"/>
    <property type="match status" value="1"/>
</dbReference>
<dbReference type="InterPro" id="IPR050602">
    <property type="entry name" value="Malonyl-ACP_OMT"/>
</dbReference>
<dbReference type="EC" id="2.1.1.197" evidence="3 8"/>
<name>A0A853F2E5_9GAMM</name>
<dbReference type="GO" id="GO:0008757">
    <property type="term" value="F:S-adenosylmethionine-dependent methyltransferase activity"/>
    <property type="evidence" value="ECO:0007669"/>
    <property type="project" value="InterPro"/>
</dbReference>
<evidence type="ECO:0000256" key="2">
    <source>
        <dbReference type="ARBA" id="ARBA00004746"/>
    </source>
</evidence>
<dbReference type="NCBIfam" id="TIGR02072">
    <property type="entry name" value="BioC"/>
    <property type="match status" value="1"/>
</dbReference>
<reference evidence="10 11" key="1">
    <citation type="submission" date="2020-05" db="EMBL/GenBank/DDBJ databases">
        <title>Horizontal transmission and recombination maintain forever young bacterial symbiont genomes.</title>
        <authorList>
            <person name="Russell S.L."/>
            <person name="Pepper-Tunick E."/>
            <person name="Svedberg J."/>
            <person name="Byrne A."/>
            <person name="Ruelas Castillo J."/>
            <person name="Vollmers C."/>
            <person name="Beinart R.A."/>
            <person name="Corbett-Detig R."/>
        </authorList>
    </citation>
    <scope>NUCLEOTIDE SEQUENCE [LARGE SCALE GENOMIC DNA]</scope>
    <source>
        <strain evidence="10">455</strain>
    </source>
</reference>
<dbReference type="PANTHER" id="PTHR13090">
    <property type="entry name" value="ARGININE-HYDROXYLASE NDUFAF5, MITOCHONDRIAL"/>
    <property type="match status" value="1"/>
</dbReference>
<organism evidence="10 11">
    <name type="scientific">Candidatus Thiodubiliella endoseptemdiera</name>
    <dbReference type="NCBI Taxonomy" id="2738886"/>
    <lineage>
        <taxon>Bacteria</taxon>
        <taxon>Pseudomonadati</taxon>
        <taxon>Pseudomonadota</taxon>
        <taxon>Gammaproteobacteria</taxon>
        <taxon>Candidatus Pseudothioglobaceae</taxon>
        <taxon>Candidatus Thiodubiliella</taxon>
    </lineage>
</organism>
<proteinExistence type="inferred from homology"/>
<sequence>MSEVRSAFNKASSEYNTHAFLQKEIALRLDSKLEVISGNTEVILDLGAGTGLLSQNLLKRFKNSQLICLDFAQESLKNNPVPHKLCADANHLPLADNSIDIVTSNLMIQWCPDTKQLFSECHRVLKNNGLLLFSTFGPDTLKELKKSWSVVDDTPHVNTFTDMHDIGDQLLQNSFQSPVMEMETLTLTYQTVTDLLKDLKAIGAQTVSTRSKSLTGKNKFQSMIQMYESYRTNGKLPATYEIVYGHAWKKVSEPGIKLSN</sequence>
<keyword evidence="4 8" id="KW-0489">Methyltransferase</keyword>
<dbReference type="AlphaFoldDB" id="A0A853F2E5"/>
<dbReference type="GO" id="GO:0102130">
    <property type="term" value="F:malonyl-CoA methyltransferase activity"/>
    <property type="evidence" value="ECO:0007669"/>
    <property type="project" value="UniProtKB-EC"/>
</dbReference>
<feature type="domain" description="Methyltransferase type 11" evidence="9">
    <location>
        <begin position="44"/>
        <end position="133"/>
    </location>
</feature>
<gene>
    <name evidence="8 10" type="primary">bioC</name>
    <name evidence="10" type="ORF">H0A76_03920</name>
</gene>
<dbReference type="InterPro" id="IPR013216">
    <property type="entry name" value="Methyltransf_11"/>
</dbReference>
<evidence type="ECO:0000259" key="9">
    <source>
        <dbReference type="Pfam" id="PF08241"/>
    </source>
</evidence>
<evidence type="ECO:0000256" key="1">
    <source>
        <dbReference type="ARBA" id="ARBA00000852"/>
    </source>
</evidence>
<dbReference type="GO" id="GO:0010340">
    <property type="term" value="F:carboxyl-O-methyltransferase activity"/>
    <property type="evidence" value="ECO:0007669"/>
    <property type="project" value="UniProtKB-UniRule"/>
</dbReference>
<evidence type="ECO:0000256" key="7">
    <source>
        <dbReference type="ARBA" id="ARBA00022756"/>
    </source>
</evidence>
<dbReference type="UniPathway" id="UPA00078"/>
<dbReference type="Gene3D" id="3.40.50.150">
    <property type="entry name" value="Vaccinia Virus protein VP39"/>
    <property type="match status" value="1"/>
</dbReference>
<keyword evidence="6 8" id="KW-0949">S-adenosyl-L-methionine</keyword>
<evidence type="ECO:0000313" key="11">
    <source>
        <dbReference type="Proteomes" id="UP000568751"/>
    </source>
</evidence>
<keyword evidence="7 8" id="KW-0093">Biotin biosynthesis</keyword>
<evidence type="ECO:0000313" key="10">
    <source>
        <dbReference type="EMBL" id="NYT27101.1"/>
    </source>
</evidence>
<comment type="function">
    <text evidence="8">Converts the free carboxyl group of a malonyl-thioester to its methyl ester by transfer of a methyl group from S-adenosyl-L-methionine (SAM). It allows to synthesize pimeloyl-ACP via the fatty acid synthetic pathway.</text>
</comment>
<evidence type="ECO:0000256" key="6">
    <source>
        <dbReference type="ARBA" id="ARBA00022691"/>
    </source>
</evidence>
<comment type="catalytic activity">
    <reaction evidence="1 8">
        <text>malonyl-[ACP] + S-adenosyl-L-methionine = malonyl-[ACP] methyl ester + S-adenosyl-L-homocysteine</text>
        <dbReference type="Rhea" id="RHEA:17105"/>
        <dbReference type="Rhea" id="RHEA-COMP:9623"/>
        <dbReference type="Rhea" id="RHEA-COMP:9954"/>
        <dbReference type="ChEBI" id="CHEBI:57856"/>
        <dbReference type="ChEBI" id="CHEBI:59789"/>
        <dbReference type="ChEBI" id="CHEBI:78449"/>
        <dbReference type="ChEBI" id="CHEBI:78845"/>
        <dbReference type="EC" id="2.1.1.197"/>
    </reaction>
</comment>
<dbReference type="SUPFAM" id="SSF53335">
    <property type="entry name" value="S-adenosyl-L-methionine-dependent methyltransferases"/>
    <property type="match status" value="1"/>
</dbReference>
<keyword evidence="5 8" id="KW-0808">Transferase</keyword>
<dbReference type="InterPro" id="IPR011814">
    <property type="entry name" value="BioC"/>
</dbReference>
<dbReference type="GO" id="GO:0032259">
    <property type="term" value="P:methylation"/>
    <property type="evidence" value="ECO:0007669"/>
    <property type="project" value="UniProtKB-KW"/>
</dbReference>